<keyword evidence="2" id="KW-1185">Reference proteome</keyword>
<protein>
    <submittedName>
        <fullName evidence="1">Uncharacterized metal-binding protein YceD, DUF177 family</fullName>
    </submittedName>
</protein>
<proteinExistence type="predicted"/>
<dbReference type="STRING" id="1166340.SAMN05192583_2940"/>
<dbReference type="InterPro" id="IPR003772">
    <property type="entry name" value="YceD"/>
</dbReference>
<dbReference type="EMBL" id="FOCF01000008">
    <property type="protein sequence ID" value="SEN51499.1"/>
    <property type="molecule type" value="Genomic_DNA"/>
</dbReference>
<gene>
    <name evidence="1" type="ORF">SAMN05192583_2940</name>
</gene>
<evidence type="ECO:0000313" key="2">
    <source>
        <dbReference type="Proteomes" id="UP000199206"/>
    </source>
</evidence>
<accession>A0A1H8H659</accession>
<dbReference type="Proteomes" id="UP000199206">
    <property type="component" value="Unassembled WGS sequence"/>
</dbReference>
<organism evidence="1 2">
    <name type="scientific">Sphingomonas gellani</name>
    <dbReference type="NCBI Taxonomy" id="1166340"/>
    <lineage>
        <taxon>Bacteria</taxon>
        <taxon>Pseudomonadati</taxon>
        <taxon>Pseudomonadota</taxon>
        <taxon>Alphaproteobacteria</taxon>
        <taxon>Sphingomonadales</taxon>
        <taxon>Sphingomonadaceae</taxon>
        <taxon>Sphingomonas</taxon>
    </lineage>
</organism>
<dbReference type="AlphaFoldDB" id="A0A1H8H659"/>
<sequence length="172" mass="18019">MTPEFARPQRLDTIGDREREVVVEADDAERRALATRFGLIGIDRLEGHFTIRRDTNGVSARGRVVADVVQPCSASGAPLPAHVDEPVALMFVEPGTDTEEVELSADALDTMEIENGAIDLGEAAAETMALALDPFVRGPDADAALKAAGVLGEGEAGPFGGLAALKDKLAGR</sequence>
<dbReference type="Pfam" id="PF02620">
    <property type="entry name" value="YceD"/>
    <property type="match status" value="1"/>
</dbReference>
<dbReference type="RefSeq" id="WP_093666470.1">
    <property type="nucleotide sequence ID" value="NZ_FOCF01000008.1"/>
</dbReference>
<dbReference type="OrthoDB" id="8443793at2"/>
<reference evidence="2" key="1">
    <citation type="submission" date="2016-10" db="EMBL/GenBank/DDBJ databases">
        <authorList>
            <person name="Varghese N."/>
            <person name="Submissions S."/>
        </authorList>
    </citation>
    <scope>NUCLEOTIDE SEQUENCE [LARGE SCALE GENOMIC DNA]</scope>
    <source>
        <strain evidence="2">S6-262</strain>
    </source>
</reference>
<evidence type="ECO:0000313" key="1">
    <source>
        <dbReference type="EMBL" id="SEN51499.1"/>
    </source>
</evidence>
<name>A0A1H8H659_9SPHN</name>